<feature type="compositionally biased region" description="Basic and acidic residues" evidence="1">
    <location>
        <begin position="72"/>
        <end position="88"/>
    </location>
</feature>
<evidence type="ECO:0000256" key="1">
    <source>
        <dbReference type="SAM" id="MobiDB-lite"/>
    </source>
</evidence>
<dbReference type="Gramene" id="Os08t0184700-00">
    <property type="protein sequence ID" value="Os08t0184700-00"/>
    <property type="gene ID" value="Os08g0184700"/>
</dbReference>
<gene>
    <name evidence="2" type="ordered locus">Os08g0184700</name>
    <name evidence="2" type="ORF">OSNPB_080184700</name>
</gene>
<proteinExistence type="predicted"/>
<name>A0A0P0XCT8_ORYSJ</name>
<dbReference type="PaxDb" id="39947-A0A0P0XCT8"/>
<protein>
    <submittedName>
        <fullName evidence="2">Os08g0184700 protein</fullName>
    </submittedName>
</protein>
<reference evidence="2 3" key="3">
    <citation type="journal article" date="2013" name="Rice">
        <title>Improvement of the Oryza sativa Nipponbare reference genome using next generation sequence and optical map data.</title>
        <authorList>
            <person name="Kawahara Y."/>
            <person name="de la Bastide M."/>
            <person name="Hamilton J.P."/>
            <person name="Kanamori H."/>
            <person name="McCombie W.R."/>
            <person name="Ouyang S."/>
            <person name="Schwartz D.C."/>
            <person name="Tanaka T."/>
            <person name="Wu J."/>
            <person name="Zhou S."/>
            <person name="Childs K.L."/>
            <person name="Davidson R.M."/>
            <person name="Lin H."/>
            <person name="Quesada-Ocampo L."/>
            <person name="Vaillancourt B."/>
            <person name="Sakai H."/>
            <person name="Lee S.S."/>
            <person name="Kim J."/>
            <person name="Numa H."/>
            <person name="Itoh T."/>
            <person name="Buell C.R."/>
            <person name="Matsumoto T."/>
        </authorList>
    </citation>
    <scope>NUCLEOTIDE SEQUENCE [LARGE SCALE GENOMIC DNA]</scope>
    <source>
        <strain evidence="3">cv. Nipponbare</strain>
    </source>
</reference>
<reference evidence="3" key="1">
    <citation type="journal article" date="2005" name="Nature">
        <title>The map-based sequence of the rice genome.</title>
        <authorList>
            <consortium name="International rice genome sequencing project (IRGSP)"/>
            <person name="Matsumoto T."/>
            <person name="Wu J."/>
            <person name="Kanamori H."/>
            <person name="Katayose Y."/>
            <person name="Fujisawa M."/>
            <person name="Namiki N."/>
            <person name="Mizuno H."/>
            <person name="Yamamoto K."/>
            <person name="Antonio B.A."/>
            <person name="Baba T."/>
            <person name="Sakata K."/>
            <person name="Nagamura Y."/>
            <person name="Aoki H."/>
            <person name="Arikawa K."/>
            <person name="Arita K."/>
            <person name="Bito T."/>
            <person name="Chiden Y."/>
            <person name="Fujitsuka N."/>
            <person name="Fukunaka R."/>
            <person name="Hamada M."/>
            <person name="Harada C."/>
            <person name="Hayashi A."/>
            <person name="Hijishita S."/>
            <person name="Honda M."/>
            <person name="Hosokawa S."/>
            <person name="Ichikawa Y."/>
            <person name="Idonuma A."/>
            <person name="Iijima M."/>
            <person name="Ikeda M."/>
            <person name="Ikeno M."/>
            <person name="Ito K."/>
            <person name="Ito S."/>
            <person name="Ito T."/>
            <person name="Ito Y."/>
            <person name="Ito Y."/>
            <person name="Iwabuchi A."/>
            <person name="Kamiya K."/>
            <person name="Karasawa W."/>
            <person name="Kurita K."/>
            <person name="Katagiri S."/>
            <person name="Kikuta A."/>
            <person name="Kobayashi H."/>
            <person name="Kobayashi N."/>
            <person name="Machita K."/>
            <person name="Maehara T."/>
            <person name="Masukawa M."/>
            <person name="Mizubayashi T."/>
            <person name="Mukai Y."/>
            <person name="Nagasaki H."/>
            <person name="Nagata Y."/>
            <person name="Naito S."/>
            <person name="Nakashima M."/>
            <person name="Nakama Y."/>
            <person name="Nakamichi Y."/>
            <person name="Nakamura M."/>
            <person name="Meguro A."/>
            <person name="Negishi M."/>
            <person name="Ohta I."/>
            <person name="Ohta T."/>
            <person name="Okamoto M."/>
            <person name="Ono N."/>
            <person name="Saji S."/>
            <person name="Sakaguchi M."/>
            <person name="Sakai K."/>
            <person name="Shibata M."/>
            <person name="Shimokawa T."/>
            <person name="Song J."/>
            <person name="Takazaki Y."/>
            <person name="Terasawa K."/>
            <person name="Tsugane M."/>
            <person name="Tsuji K."/>
            <person name="Ueda S."/>
            <person name="Waki K."/>
            <person name="Yamagata H."/>
            <person name="Yamamoto M."/>
            <person name="Yamamoto S."/>
            <person name="Yamane H."/>
            <person name="Yoshiki S."/>
            <person name="Yoshihara R."/>
            <person name="Yukawa K."/>
            <person name="Zhong H."/>
            <person name="Yano M."/>
            <person name="Yuan Q."/>
            <person name="Ouyang S."/>
            <person name="Liu J."/>
            <person name="Jones K.M."/>
            <person name="Gansberger K."/>
            <person name="Moffat K."/>
            <person name="Hill J."/>
            <person name="Bera J."/>
            <person name="Fadrosh D."/>
            <person name="Jin S."/>
            <person name="Johri S."/>
            <person name="Kim M."/>
            <person name="Overton L."/>
            <person name="Reardon M."/>
            <person name="Tsitrin T."/>
            <person name="Vuong H."/>
            <person name="Weaver B."/>
            <person name="Ciecko A."/>
            <person name="Tallon L."/>
            <person name="Jackson J."/>
            <person name="Pai G."/>
            <person name="Aken S.V."/>
            <person name="Utterback T."/>
            <person name="Reidmuller S."/>
            <person name="Feldblyum T."/>
            <person name="Hsiao J."/>
            <person name="Zismann V."/>
            <person name="Iobst S."/>
            <person name="de Vazeille A.R."/>
            <person name="Buell C.R."/>
            <person name="Ying K."/>
            <person name="Li Y."/>
            <person name="Lu T."/>
            <person name="Huang Y."/>
            <person name="Zhao Q."/>
            <person name="Feng Q."/>
            <person name="Zhang L."/>
            <person name="Zhu J."/>
            <person name="Weng Q."/>
            <person name="Mu J."/>
            <person name="Lu Y."/>
            <person name="Fan D."/>
            <person name="Liu Y."/>
            <person name="Guan J."/>
            <person name="Zhang Y."/>
            <person name="Yu S."/>
            <person name="Liu X."/>
            <person name="Zhang Y."/>
            <person name="Hong G."/>
            <person name="Han B."/>
            <person name="Choisne N."/>
            <person name="Demange N."/>
            <person name="Orjeda G."/>
            <person name="Samain S."/>
            <person name="Cattolico L."/>
            <person name="Pelletier E."/>
            <person name="Couloux A."/>
            <person name="Segurens B."/>
            <person name="Wincker P."/>
            <person name="D'Hont A."/>
            <person name="Scarpelli C."/>
            <person name="Weissenbach J."/>
            <person name="Salanoubat M."/>
            <person name="Quetier F."/>
            <person name="Yu Y."/>
            <person name="Kim H.R."/>
            <person name="Rambo T."/>
            <person name="Currie J."/>
            <person name="Collura K."/>
            <person name="Luo M."/>
            <person name="Yang T."/>
            <person name="Ammiraju J.S.S."/>
            <person name="Engler F."/>
            <person name="Soderlund C."/>
            <person name="Wing R.A."/>
            <person name="Palmer L.E."/>
            <person name="de la Bastide M."/>
            <person name="Spiegel L."/>
            <person name="Nascimento L."/>
            <person name="Zutavern T."/>
            <person name="O'Shaughnessy A."/>
            <person name="Dike S."/>
            <person name="Dedhia N."/>
            <person name="Preston R."/>
            <person name="Balija V."/>
            <person name="McCombie W.R."/>
            <person name="Chow T."/>
            <person name="Chen H."/>
            <person name="Chung M."/>
            <person name="Chen C."/>
            <person name="Shaw J."/>
            <person name="Wu H."/>
            <person name="Hsiao K."/>
            <person name="Chao Y."/>
            <person name="Chu M."/>
            <person name="Cheng C."/>
            <person name="Hour A."/>
            <person name="Lee P."/>
            <person name="Lin S."/>
            <person name="Lin Y."/>
            <person name="Liou J."/>
            <person name="Liu S."/>
            <person name="Hsing Y."/>
            <person name="Raghuvanshi S."/>
            <person name="Mohanty A."/>
            <person name="Bharti A.K."/>
            <person name="Gaur A."/>
            <person name="Gupta V."/>
            <person name="Kumar D."/>
            <person name="Ravi V."/>
            <person name="Vij S."/>
            <person name="Kapur A."/>
            <person name="Khurana P."/>
            <person name="Khurana P."/>
            <person name="Khurana J.P."/>
            <person name="Tyagi A.K."/>
            <person name="Gaikwad K."/>
            <person name="Singh A."/>
            <person name="Dalal V."/>
            <person name="Srivastava S."/>
            <person name="Dixit A."/>
            <person name="Pal A.K."/>
            <person name="Ghazi I.A."/>
            <person name="Yadav M."/>
            <person name="Pandit A."/>
            <person name="Bhargava A."/>
            <person name="Sureshbabu K."/>
            <person name="Batra K."/>
            <person name="Sharma T.R."/>
            <person name="Mohapatra T."/>
            <person name="Singh N.K."/>
            <person name="Messing J."/>
            <person name="Nelson A.B."/>
            <person name="Fuks G."/>
            <person name="Kavchok S."/>
            <person name="Keizer G."/>
            <person name="Linton E."/>
            <person name="Llaca V."/>
            <person name="Song R."/>
            <person name="Tanyolac B."/>
            <person name="Young S."/>
            <person name="Ho-Il K."/>
            <person name="Hahn J.H."/>
            <person name="Sangsakoo G."/>
            <person name="Vanavichit A."/>
            <person name="de Mattos Luiz.A.T."/>
            <person name="Zimmer P.D."/>
            <person name="Malone G."/>
            <person name="Dellagostin O."/>
            <person name="de Oliveira A.C."/>
            <person name="Bevan M."/>
            <person name="Bancroft I."/>
            <person name="Minx P."/>
            <person name="Cordum H."/>
            <person name="Wilson R."/>
            <person name="Cheng Z."/>
            <person name="Jin W."/>
            <person name="Jiang J."/>
            <person name="Leong S.A."/>
            <person name="Iwama H."/>
            <person name="Gojobori T."/>
            <person name="Itoh T."/>
            <person name="Niimura Y."/>
            <person name="Fujii Y."/>
            <person name="Habara T."/>
            <person name="Sakai H."/>
            <person name="Sato Y."/>
            <person name="Wilson G."/>
            <person name="Kumar K."/>
            <person name="McCouch S."/>
            <person name="Juretic N."/>
            <person name="Hoen D."/>
            <person name="Wright S."/>
            <person name="Bruskiewich R."/>
            <person name="Bureau T."/>
            <person name="Miyao A."/>
            <person name="Hirochika H."/>
            <person name="Nishikawa T."/>
            <person name="Kadowaki K."/>
            <person name="Sugiura M."/>
            <person name="Burr B."/>
            <person name="Sasaki T."/>
        </authorList>
    </citation>
    <scope>NUCLEOTIDE SEQUENCE [LARGE SCALE GENOMIC DNA]</scope>
    <source>
        <strain evidence="3">cv. Nipponbare</strain>
    </source>
</reference>
<organism evidence="2 3">
    <name type="scientific">Oryza sativa subsp. japonica</name>
    <name type="common">Rice</name>
    <dbReference type="NCBI Taxonomy" id="39947"/>
    <lineage>
        <taxon>Eukaryota</taxon>
        <taxon>Viridiplantae</taxon>
        <taxon>Streptophyta</taxon>
        <taxon>Embryophyta</taxon>
        <taxon>Tracheophyta</taxon>
        <taxon>Spermatophyta</taxon>
        <taxon>Magnoliopsida</taxon>
        <taxon>Liliopsida</taxon>
        <taxon>Poales</taxon>
        <taxon>Poaceae</taxon>
        <taxon>BOP clade</taxon>
        <taxon>Oryzoideae</taxon>
        <taxon>Oryzeae</taxon>
        <taxon>Oryzinae</taxon>
        <taxon>Oryza</taxon>
        <taxon>Oryza sativa</taxon>
    </lineage>
</organism>
<feature type="region of interest" description="Disordered" evidence="1">
    <location>
        <begin position="55"/>
        <end position="108"/>
    </location>
</feature>
<reference evidence="2 3" key="2">
    <citation type="journal article" date="2013" name="Plant Cell Physiol.">
        <title>Rice Annotation Project Database (RAP-DB): an integrative and interactive database for rice genomics.</title>
        <authorList>
            <person name="Sakai H."/>
            <person name="Lee S.S."/>
            <person name="Tanaka T."/>
            <person name="Numa H."/>
            <person name="Kim J."/>
            <person name="Kawahara Y."/>
            <person name="Wakimoto H."/>
            <person name="Yang C.C."/>
            <person name="Iwamoto M."/>
            <person name="Abe T."/>
            <person name="Yamada Y."/>
            <person name="Muto A."/>
            <person name="Inokuchi H."/>
            <person name="Ikemura T."/>
            <person name="Matsumoto T."/>
            <person name="Sasaki T."/>
            <person name="Itoh T."/>
        </authorList>
    </citation>
    <scope>NUCLEOTIDE SEQUENCE [LARGE SCALE GENOMIC DNA]</scope>
    <source>
        <strain evidence="3">cv. Nipponbare</strain>
    </source>
</reference>
<dbReference type="EMBL" id="AP014964">
    <property type="protein sequence ID" value="BAT04125.1"/>
    <property type="molecule type" value="Genomic_DNA"/>
</dbReference>
<keyword evidence="3" id="KW-1185">Reference proteome</keyword>
<accession>A0A0P0XCT8</accession>
<evidence type="ECO:0000313" key="3">
    <source>
        <dbReference type="Proteomes" id="UP000059680"/>
    </source>
</evidence>
<sequence length="108" mass="11745">MGDITRQEKPTGSGIHYSIGLLVSDRSLRLKNETAPIRSAPNWTIVAARSYDDDCHPTAKADPSPVSSGELDPCRRTRWGDEEGELRRGRGAVGGWSRRGIGGEGGRR</sequence>
<dbReference type="InParanoid" id="A0A0P0XCT8"/>
<dbReference type="AlphaFoldDB" id="A0A0P0XCT8"/>
<dbReference type="Proteomes" id="UP000059680">
    <property type="component" value="Chromosome 8"/>
</dbReference>
<evidence type="ECO:0000313" key="2">
    <source>
        <dbReference type="EMBL" id="BAT04125.1"/>
    </source>
</evidence>